<evidence type="ECO:0000313" key="1">
    <source>
        <dbReference type="EMBL" id="EPC70728.1"/>
    </source>
</evidence>
<sequence length="32" mass="3450">MITYLDRGNTLEVISLDSLRANQGIGSALLQS</sequence>
<organism evidence="1 2">
    <name type="scientific">Lacticaseibacillus paracasei subsp. paracasei Lpp126</name>
    <dbReference type="NCBI Taxonomy" id="1256206"/>
    <lineage>
        <taxon>Bacteria</taxon>
        <taxon>Bacillati</taxon>
        <taxon>Bacillota</taxon>
        <taxon>Bacilli</taxon>
        <taxon>Lactobacillales</taxon>
        <taxon>Lactobacillaceae</taxon>
        <taxon>Lacticaseibacillus</taxon>
    </lineage>
</organism>
<proteinExistence type="predicted"/>
<gene>
    <name evidence="1" type="ORF">Lpp126_16684</name>
</gene>
<accession>S2RTU8</accession>
<name>S2RTU8_LACPA</name>
<keyword evidence="1" id="KW-0808">Transferase</keyword>
<evidence type="ECO:0000313" key="2">
    <source>
        <dbReference type="Proteomes" id="UP000014243"/>
    </source>
</evidence>
<dbReference type="Proteomes" id="UP000014243">
    <property type="component" value="Unassembled WGS sequence"/>
</dbReference>
<comment type="caution">
    <text evidence="1">The sequence shown here is derived from an EMBL/GenBank/DDBJ whole genome shotgun (WGS) entry which is preliminary data.</text>
</comment>
<reference evidence="1 2" key="1">
    <citation type="journal article" date="2013" name="PLoS ONE">
        <title>Lactobacillus paracasei comparative genomics: towards species pan-genome definition and exploitation of diversity.</title>
        <authorList>
            <person name="Smokvina T."/>
            <person name="Wels M."/>
            <person name="Polka J."/>
            <person name="Chervaux C."/>
            <person name="Brisse S."/>
            <person name="Boekhorst J."/>
            <person name="van Hylckama Vlieg J.E."/>
            <person name="Siezen R.J."/>
        </authorList>
    </citation>
    <scope>NUCLEOTIDE SEQUENCE [LARGE SCALE GENOMIC DNA]</scope>
    <source>
        <strain evidence="1 2">Lpp126</strain>
    </source>
</reference>
<protein>
    <submittedName>
        <fullName evidence="1">Acetyltransferase</fullName>
    </submittedName>
</protein>
<dbReference type="GO" id="GO:0016740">
    <property type="term" value="F:transferase activity"/>
    <property type="evidence" value="ECO:0007669"/>
    <property type="project" value="UniProtKB-KW"/>
</dbReference>
<dbReference type="EMBL" id="ANKC01001174">
    <property type="protein sequence ID" value="EPC70728.1"/>
    <property type="molecule type" value="Genomic_DNA"/>
</dbReference>
<dbReference type="AlphaFoldDB" id="S2RTU8"/>